<evidence type="ECO:0000256" key="1">
    <source>
        <dbReference type="SAM" id="MobiDB-lite"/>
    </source>
</evidence>
<evidence type="ECO:0000313" key="2">
    <source>
        <dbReference type="EMBL" id="KAG7600711.1"/>
    </source>
</evidence>
<name>A0A8T2D165_ARASU</name>
<dbReference type="EMBL" id="JAEFBJ010000006">
    <property type="protein sequence ID" value="KAG7600711.1"/>
    <property type="molecule type" value="Genomic_DNA"/>
</dbReference>
<feature type="region of interest" description="Disordered" evidence="1">
    <location>
        <begin position="77"/>
        <end position="101"/>
    </location>
</feature>
<gene>
    <name evidence="2" type="ORF">ISN44_As06g047830</name>
</gene>
<dbReference type="OrthoDB" id="1110839at2759"/>
<protein>
    <submittedName>
        <fullName evidence="2">Uncharacterized protein</fullName>
    </submittedName>
</protein>
<dbReference type="Proteomes" id="UP000694251">
    <property type="component" value="Chromosome 6"/>
</dbReference>
<evidence type="ECO:0000313" key="3">
    <source>
        <dbReference type="Proteomes" id="UP000694251"/>
    </source>
</evidence>
<comment type="caution">
    <text evidence="2">The sequence shown here is derived from an EMBL/GenBank/DDBJ whole genome shotgun (WGS) entry which is preliminary data.</text>
</comment>
<proteinExistence type="predicted"/>
<sequence>MNPNCGSFPNPLADWVSLRLIEVVPSPIRLLNIHGTTYFVVSVAPCSLLPSPAQLSSSPIRISLRFPISHVIEKAKKLREQNKRSRSQYKTPHTLGKKSFA</sequence>
<dbReference type="AlphaFoldDB" id="A0A8T2D165"/>
<organism evidence="2 3">
    <name type="scientific">Arabidopsis suecica</name>
    <name type="common">Swedish thale-cress</name>
    <name type="synonym">Cardaminopsis suecica</name>
    <dbReference type="NCBI Taxonomy" id="45249"/>
    <lineage>
        <taxon>Eukaryota</taxon>
        <taxon>Viridiplantae</taxon>
        <taxon>Streptophyta</taxon>
        <taxon>Embryophyta</taxon>
        <taxon>Tracheophyta</taxon>
        <taxon>Spermatophyta</taxon>
        <taxon>Magnoliopsida</taxon>
        <taxon>eudicotyledons</taxon>
        <taxon>Gunneridae</taxon>
        <taxon>Pentapetalae</taxon>
        <taxon>rosids</taxon>
        <taxon>malvids</taxon>
        <taxon>Brassicales</taxon>
        <taxon>Brassicaceae</taxon>
        <taxon>Camelineae</taxon>
        <taxon>Arabidopsis</taxon>
    </lineage>
</organism>
<keyword evidence="3" id="KW-1185">Reference proteome</keyword>
<reference evidence="2 3" key="1">
    <citation type="submission" date="2020-12" db="EMBL/GenBank/DDBJ databases">
        <title>Concerted genomic and epigenomic changes stabilize Arabidopsis allopolyploids.</title>
        <authorList>
            <person name="Chen Z."/>
        </authorList>
    </citation>
    <scope>NUCLEOTIDE SEQUENCE [LARGE SCALE GENOMIC DNA]</scope>
    <source>
        <strain evidence="2">As9502</strain>
        <tissue evidence="2">Leaf</tissue>
    </source>
</reference>
<accession>A0A8T2D165</accession>